<evidence type="ECO:0000256" key="2">
    <source>
        <dbReference type="SAM" id="SignalP"/>
    </source>
</evidence>
<feature type="signal peptide" evidence="2">
    <location>
        <begin position="1"/>
        <end position="17"/>
    </location>
</feature>
<proteinExistence type="predicted"/>
<evidence type="ECO:0000313" key="3">
    <source>
        <dbReference type="EMBL" id="KAB8305128.1"/>
    </source>
</evidence>
<dbReference type="EMBL" id="VIGI01000001">
    <property type="protein sequence ID" value="KAB8305128.1"/>
    <property type="molecule type" value="Genomic_DNA"/>
</dbReference>
<comment type="caution">
    <text evidence="3">The sequence shown here is derived from an EMBL/GenBank/DDBJ whole genome shotgun (WGS) entry which is preliminary data.</text>
</comment>
<dbReference type="AlphaFoldDB" id="A0A5N6KN46"/>
<accession>A0A5N6KN46</accession>
<organism evidence="3 4">
    <name type="scientific">Monilinia laxa</name>
    <name type="common">Brown rot fungus</name>
    <name type="synonym">Sclerotinia laxa</name>
    <dbReference type="NCBI Taxonomy" id="61186"/>
    <lineage>
        <taxon>Eukaryota</taxon>
        <taxon>Fungi</taxon>
        <taxon>Dikarya</taxon>
        <taxon>Ascomycota</taxon>
        <taxon>Pezizomycotina</taxon>
        <taxon>Leotiomycetes</taxon>
        <taxon>Helotiales</taxon>
        <taxon>Sclerotiniaceae</taxon>
        <taxon>Monilinia</taxon>
    </lineage>
</organism>
<dbReference type="Proteomes" id="UP000326757">
    <property type="component" value="Unassembled WGS sequence"/>
</dbReference>
<reference evidence="3 4" key="1">
    <citation type="submission" date="2019-06" db="EMBL/GenBank/DDBJ databases">
        <title>Genome Sequence of the Brown Rot Fungal Pathogen Monilinia laxa.</title>
        <authorList>
            <person name="De Miccolis Angelini R.M."/>
            <person name="Landi L."/>
            <person name="Abate D."/>
            <person name="Pollastro S."/>
            <person name="Romanazzi G."/>
            <person name="Faretra F."/>
        </authorList>
    </citation>
    <scope>NUCLEOTIDE SEQUENCE [LARGE SCALE GENOMIC DNA]</scope>
    <source>
        <strain evidence="3 4">Mlax316</strain>
    </source>
</reference>
<protein>
    <submittedName>
        <fullName evidence="3">Uncharacterized protein</fullName>
    </submittedName>
</protein>
<sequence length="347" mass="37373">MLFYTSSLLLLATPAFGQTLNSWRQTVFNGCCGITGHEVSQAVDGNVTSYDEVDSLPNQLSLLFNFPATYLGFYVQSSGAYITDYYVEAVESITEKEIIIGRVSNATSNFTVVEFYNSAGTAGISTDTIVFYITGVSGGGSTAFTNEIYPIYPGDTIVYPPGQSAQSTTLTPTSTSTQSTTSIQPTISTQSTTSTPISTAIVYPTPTISGVTLNAWPTISATKPFPQGQAYIDGNPSTASSSTLYDLLFNSWSTYEGFYILSQSPNYITDYHVIAQNAQTLVEYEVCRVTGATSNFTLCAFVDEKGNPGYFTDVIFIHPDAVLNDAAPEISEVYPIWPGDYIADPNA</sequence>
<keyword evidence="2" id="KW-0732">Signal</keyword>
<dbReference type="OrthoDB" id="5208302at2759"/>
<evidence type="ECO:0000256" key="1">
    <source>
        <dbReference type="SAM" id="MobiDB-lite"/>
    </source>
</evidence>
<feature type="chain" id="PRO_5024965249" evidence="2">
    <location>
        <begin position="18"/>
        <end position="347"/>
    </location>
</feature>
<feature type="compositionally biased region" description="Low complexity" evidence="1">
    <location>
        <begin position="167"/>
        <end position="191"/>
    </location>
</feature>
<feature type="region of interest" description="Disordered" evidence="1">
    <location>
        <begin position="163"/>
        <end position="191"/>
    </location>
</feature>
<evidence type="ECO:0000313" key="4">
    <source>
        <dbReference type="Proteomes" id="UP000326757"/>
    </source>
</evidence>
<gene>
    <name evidence="3" type="ORF">EYC80_004423</name>
</gene>
<name>A0A5N6KN46_MONLA</name>
<keyword evidence="4" id="KW-1185">Reference proteome</keyword>